<dbReference type="GO" id="GO:0010181">
    <property type="term" value="F:FMN binding"/>
    <property type="evidence" value="ECO:0007669"/>
    <property type="project" value="InterPro"/>
</dbReference>
<dbReference type="InterPro" id="IPR024624">
    <property type="entry name" value="Pyridox_Oxase_Alr4036_FMN-bd"/>
</dbReference>
<gene>
    <name evidence="2" type="ORF">GPUN_0958</name>
</gene>
<name>H5T9W2_9ALTE</name>
<dbReference type="STRING" id="56804.BAE46_01360"/>
<dbReference type="Gene3D" id="2.30.110.10">
    <property type="entry name" value="Electron Transport, Fmn-binding Protein, Chain A"/>
    <property type="match status" value="1"/>
</dbReference>
<proteinExistence type="predicted"/>
<dbReference type="RefSeq" id="WP_006003843.1">
    <property type="nucleotide sequence ID" value="NZ_BAET01000007.1"/>
</dbReference>
<accession>H5T9W2</accession>
<dbReference type="EMBL" id="BAET01000007">
    <property type="protein sequence ID" value="GAB55089.1"/>
    <property type="molecule type" value="Genomic_DNA"/>
</dbReference>
<dbReference type="InterPro" id="IPR012349">
    <property type="entry name" value="Split_barrel_FMN-bd"/>
</dbReference>
<feature type="domain" description="Pyridoxamine 5'-phosphate oxidase Alr4036 family FMN-binding" evidence="1">
    <location>
        <begin position="5"/>
        <end position="103"/>
    </location>
</feature>
<dbReference type="SUPFAM" id="SSF50475">
    <property type="entry name" value="FMN-binding split barrel"/>
    <property type="match status" value="1"/>
</dbReference>
<keyword evidence="3" id="KW-1185">Reference proteome</keyword>
<dbReference type="PANTHER" id="PTHR28243:SF1">
    <property type="entry name" value="PYRIDOXAMINE 5'-PHOSPHATE OXIDASE ALR4036 FAMILY FMN-BINDING DOMAIN-CONTAINING PROTEIN"/>
    <property type="match status" value="1"/>
</dbReference>
<evidence type="ECO:0000313" key="2">
    <source>
        <dbReference type="EMBL" id="GAB55089.1"/>
    </source>
</evidence>
<dbReference type="eggNOG" id="COG5135">
    <property type="taxonomic scope" value="Bacteria"/>
</dbReference>
<organism evidence="2 3">
    <name type="scientific">Glaciecola punicea ACAM 611</name>
    <dbReference type="NCBI Taxonomy" id="1121923"/>
    <lineage>
        <taxon>Bacteria</taxon>
        <taxon>Pseudomonadati</taxon>
        <taxon>Pseudomonadota</taxon>
        <taxon>Gammaproteobacteria</taxon>
        <taxon>Alteromonadales</taxon>
        <taxon>Alteromonadaceae</taxon>
        <taxon>Glaciecola</taxon>
    </lineage>
</organism>
<dbReference type="AlphaFoldDB" id="H5T9W2"/>
<dbReference type="Pfam" id="PF12766">
    <property type="entry name" value="Pyridox_oxase_2"/>
    <property type="match status" value="1"/>
</dbReference>
<sequence length="214" mass="24714">MTFPRWRQSLARSLHVQRSKPEAKFFQAANAYMPGDSCDISDIIVENRTMVFRGFAQSSHTLLAISDSRSEKFSQWQQSPRTQLCWYFTKTREQFRISAQVSMVGSTGLLFQDEHADADVNQGCSQNSMLTSERAILWANLSDKAKTQFYWPTPKQALKDIEINGPPSSDIPDNFILICFHPYYVDYLNLTTTPQTREIHDISDKKWIYQDVNP</sequence>
<reference evidence="2 3" key="1">
    <citation type="journal article" date="2012" name="J. Bacteriol.">
        <title>Genome sequence of proteorhodopsin-containing sea ice bacterium Glaciecola punicea ACAM 611T.</title>
        <authorList>
            <person name="Qin Q.-L."/>
            <person name="Xie B.-B."/>
            <person name="Shu Y.-L."/>
            <person name="Rong J.-C."/>
            <person name="Zhao D.-L."/>
            <person name="Zhang X.-Y."/>
            <person name="Chen X.-L."/>
            <person name="Zhou B.-C."/>
            <person name="Zhanga Y.-Z."/>
        </authorList>
    </citation>
    <scope>NUCLEOTIDE SEQUENCE [LARGE SCALE GENOMIC DNA]</scope>
    <source>
        <strain evidence="2 3">ACAM 611</strain>
    </source>
</reference>
<evidence type="ECO:0000259" key="1">
    <source>
        <dbReference type="Pfam" id="PF12766"/>
    </source>
</evidence>
<comment type="caution">
    <text evidence="2">The sequence shown here is derived from an EMBL/GenBank/DDBJ whole genome shotgun (WGS) entry which is preliminary data.</text>
</comment>
<dbReference type="Proteomes" id="UP000053586">
    <property type="component" value="Unassembled WGS sequence"/>
</dbReference>
<dbReference type="PANTHER" id="PTHR28243">
    <property type="entry name" value="AGL049CP"/>
    <property type="match status" value="1"/>
</dbReference>
<dbReference type="OrthoDB" id="5736591at2"/>
<evidence type="ECO:0000313" key="3">
    <source>
        <dbReference type="Proteomes" id="UP000053586"/>
    </source>
</evidence>
<protein>
    <recommendedName>
        <fullName evidence="1">Pyridoxamine 5'-phosphate oxidase Alr4036 family FMN-binding domain-containing protein</fullName>
    </recommendedName>
</protein>
<reference evidence="2 3" key="2">
    <citation type="journal article" date="2017" name="Antonie Van Leeuwenhoek">
        <title>Rhizobium rhizosphaerae sp. nov., a novel species isolated from rice rhizosphere.</title>
        <authorList>
            <person name="Zhao J.J."/>
            <person name="Zhang J."/>
            <person name="Zhang R.J."/>
            <person name="Zhang C.W."/>
            <person name="Yin H.Q."/>
            <person name="Zhang X.X."/>
        </authorList>
    </citation>
    <scope>NUCLEOTIDE SEQUENCE [LARGE SCALE GENOMIC DNA]</scope>
    <source>
        <strain evidence="2 3">ACAM 611</strain>
    </source>
</reference>